<evidence type="ECO:0000313" key="2">
    <source>
        <dbReference type="Proteomes" id="UP001165960"/>
    </source>
</evidence>
<reference evidence="1" key="1">
    <citation type="submission" date="2022-04" db="EMBL/GenBank/DDBJ databases">
        <title>Genome of the entomopathogenic fungus Entomophthora muscae.</title>
        <authorList>
            <person name="Elya C."/>
            <person name="Lovett B.R."/>
            <person name="Lee E."/>
            <person name="Macias A.M."/>
            <person name="Hajek A.E."/>
            <person name="De Bivort B.L."/>
            <person name="Kasson M.T."/>
            <person name="De Fine Licht H.H."/>
            <person name="Stajich J.E."/>
        </authorList>
    </citation>
    <scope>NUCLEOTIDE SEQUENCE</scope>
    <source>
        <strain evidence="1">Berkeley</strain>
    </source>
</reference>
<protein>
    <submittedName>
        <fullName evidence="1">Uncharacterized protein</fullName>
    </submittedName>
</protein>
<proteinExistence type="predicted"/>
<name>A0ACC2U270_9FUNG</name>
<dbReference type="EMBL" id="QTSX02001517">
    <property type="protein sequence ID" value="KAJ9080850.1"/>
    <property type="molecule type" value="Genomic_DNA"/>
</dbReference>
<gene>
    <name evidence="1" type="ORF">DSO57_1020569</name>
</gene>
<organism evidence="1 2">
    <name type="scientific">Entomophthora muscae</name>
    <dbReference type="NCBI Taxonomy" id="34485"/>
    <lineage>
        <taxon>Eukaryota</taxon>
        <taxon>Fungi</taxon>
        <taxon>Fungi incertae sedis</taxon>
        <taxon>Zoopagomycota</taxon>
        <taxon>Entomophthoromycotina</taxon>
        <taxon>Entomophthoromycetes</taxon>
        <taxon>Entomophthorales</taxon>
        <taxon>Entomophthoraceae</taxon>
        <taxon>Entomophthora</taxon>
    </lineage>
</organism>
<evidence type="ECO:0000313" key="1">
    <source>
        <dbReference type="EMBL" id="KAJ9080850.1"/>
    </source>
</evidence>
<accession>A0ACC2U270</accession>
<dbReference type="Proteomes" id="UP001165960">
    <property type="component" value="Unassembled WGS sequence"/>
</dbReference>
<comment type="caution">
    <text evidence="1">The sequence shown here is derived from an EMBL/GenBank/DDBJ whole genome shotgun (WGS) entry which is preliminary data.</text>
</comment>
<keyword evidence="2" id="KW-1185">Reference proteome</keyword>
<sequence>MVQCLDCQDWFHQRCIGDYDPEDDSDFICSTCVLTHPALLLYVAQGKLSAVYRPKEPQGESQDAPPSSVSDKPEQPILNESASADALTGVKRPNEDTELPPPSKPRLEMPEDAGEETCSKPKLLSSPASDEREFSIIGKKDWRNDLCRCEKCLDMYYAQGMLHLIDVEDVYTPEEDPNRDVSLHDAGLQALGALPHDRAILLASRYDQLRSTIRNFLEPFAKSGKTITKEDIMEHFNSSKDP</sequence>